<dbReference type="PRINTS" id="PR00347">
    <property type="entry name" value="THAUMATIN"/>
</dbReference>
<name>A0A835AFR8_9POAL</name>
<keyword evidence="1" id="KW-1015">Disulfide bond</keyword>
<sequence>MALASLVASSAVVLLLGHVYWCIDSSGGRAATMASPAASWIFLLPCVLTASSSSAATFTITNNCSFTMWPAAIPIGGGVELNPGQTWTLDVPVGTNAGRIWGRTGCSFVNGSSSGGHCATGDCAGELSCTVPGTSPRTEAEFSITATEDLYDISLIDGYNLPMDFSCSTGRALKCREPACPDAFLFPDDDEKVSECKSNSNYQVTFCP</sequence>
<dbReference type="OrthoDB" id="430315at2759"/>
<proteinExistence type="predicted"/>
<evidence type="ECO:0000313" key="3">
    <source>
        <dbReference type="Proteomes" id="UP000636709"/>
    </source>
</evidence>
<protein>
    <recommendedName>
        <fullName evidence="4">Thaumatin-like protein</fullName>
    </recommendedName>
</protein>
<dbReference type="PROSITE" id="PS51367">
    <property type="entry name" value="THAUMATIN_2"/>
    <property type="match status" value="1"/>
</dbReference>
<evidence type="ECO:0000256" key="1">
    <source>
        <dbReference type="PIRSR" id="PIRSR002703-1"/>
    </source>
</evidence>
<keyword evidence="3" id="KW-1185">Reference proteome</keyword>
<feature type="disulfide bond" evidence="1">
    <location>
        <begin position="180"/>
        <end position="196"/>
    </location>
</feature>
<feature type="disulfide bond" evidence="1">
    <location>
        <begin position="106"/>
        <end position="118"/>
    </location>
</feature>
<comment type="caution">
    <text evidence="2">The sequence shown here is derived from an EMBL/GenBank/DDBJ whole genome shotgun (WGS) entry which is preliminary data.</text>
</comment>
<dbReference type="Proteomes" id="UP000636709">
    <property type="component" value="Unassembled WGS sequence"/>
</dbReference>
<accession>A0A835AFR8</accession>
<dbReference type="SMART" id="SM00205">
    <property type="entry name" value="THN"/>
    <property type="match status" value="1"/>
</dbReference>
<evidence type="ECO:0000313" key="2">
    <source>
        <dbReference type="EMBL" id="KAF8655770.1"/>
    </source>
</evidence>
<dbReference type="PIRSF" id="PIRSF002703">
    <property type="entry name" value="Thaumatin"/>
    <property type="match status" value="1"/>
</dbReference>
<dbReference type="InterPro" id="IPR037176">
    <property type="entry name" value="Osmotin/thaumatin-like_sf"/>
</dbReference>
<dbReference type="InterPro" id="IPR001938">
    <property type="entry name" value="Thaumatin"/>
</dbReference>
<evidence type="ECO:0008006" key="4">
    <source>
        <dbReference type="Google" id="ProtNLM"/>
    </source>
</evidence>
<dbReference type="PANTHER" id="PTHR31048">
    <property type="entry name" value="OS03G0233200 PROTEIN"/>
    <property type="match status" value="1"/>
</dbReference>
<dbReference type="EMBL" id="JACEFO010002582">
    <property type="protein sequence ID" value="KAF8655770.1"/>
    <property type="molecule type" value="Genomic_DNA"/>
</dbReference>
<dbReference type="Pfam" id="PF00314">
    <property type="entry name" value="Thaumatin"/>
    <property type="match status" value="1"/>
</dbReference>
<gene>
    <name evidence="2" type="ORF">HU200_060930</name>
</gene>
<dbReference type="AlphaFoldDB" id="A0A835AFR8"/>
<dbReference type="CDD" id="cd09217">
    <property type="entry name" value="TLP-P"/>
    <property type="match status" value="1"/>
</dbReference>
<dbReference type="Gene3D" id="2.60.110.10">
    <property type="entry name" value="Thaumatin"/>
    <property type="match status" value="1"/>
</dbReference>
<organism evidence="2 3">
    <name type="scientific">Digitaria exilis</name>
    <dbReference type="NCBI Taxonomy" id="1010633"/>
    <lineage>
        <taxon>Eukaryota</taxon>
        <taxon>Viridiplantae</taxon>
        <taxon>Streptophyta</taxon>
        <taxon>Embryophyta</taxon>
        <taxon>Tracheophyta</taxon>
        <taxon>Spermatophyta</taxon>
        <taxon>Magnoliopsida</taxon>
        <taxon>Liliopsida</taxon>
        <taxon>Poales</taxon>
        <taxon>Poaceae</taxon>
        <taxon>PACMAD clade</taxon>
        <taxon>Panicoideae</taxon>
        <taxon>Panicodae</taxon>
        <taxon>Paniceae</taxon>
        <taxon>Anthephorinae</taxon>
        <taxon>Digitaria</taxon>
    </lineage>
</organism>
<reference evidence="2" key="1">
    <citation type="submission" date="2020-07" db="EMBL/GenBank/DDBJ databases">
        <title>Genome sequence and genetic diversity analysis of an under-domesticated orphan crop, white fonio (Digitaria exilis).</title>
        <authorList>
            <person name="Bennetzen J.L."/>
            <person name="Chen S."/>
            <person name="Ma X."/>
            <person name="Wang X."/>
            <person name="Yssel A.E.J."/>
            <person name="Chaluvadi S.R."/>
            <person name="Johnson M."/>
            <person name="Gangashetty P."/>
            <person name="Hamidou F."/>
            <person name="Sanogo M.D."/>
            <person name="Zwaenepoel A."/>
            <person name="Wallace J."/>
            <person name="Van De Peer Y."/>
            <person name="Van Deynze A."/>
        </authorList>
    </citation>
    <scope>NUCLEOTIDE SEQUENCE</scope>
    <source>
        <tissue evidence="2">Leaves</tissue>
    </source>
</reference>
<feature type="disulfide bond" evidence="1">
    <location>
        <begin position="123"/>
        <end position="129"/>
    </location>
</feature>
<dbReference type="SUPFAM" id="SSF49870">
    <property type="entry name" value="Osmotin, thaumatin-like protein"/>
    <property type="match status" value="1"/>
</dbReference>